<evidence type="ECO:0000256" key="2">
    <source>
        <dbReference type="ARBA" id="ARBA00022741"/>
    </source>
</evidence>
<feature type="region of interest" description="Disordered" evidence="6">
    <location>
        <begin position="272"/>
        <end position="311"/>
    </location>
</feature>
<evidence type="ECO:0000256" key="3">
    <source>
        <dbReference type="ARBA" id="ARBA00023239"/>
    </source>
</evidence>
<dbReference type="InterPro" id="IPR029787">
    <property type="entry name" value="Nucleotide_cyclase"/>
</dbReference>
<dbReference type="Gene3D" id="6.10.250.780">
    <property type="match status" value="1"/>
</dbReference>
<dbReference type="Gene3D" id="3.30.70.1230">
    <property type="entry name" value="Nucleotide cyclase"/>
    <property type="match status" value="1"/>
</dbReference>
<dbReference type="SUPFAM" id="SSF55073">
    <property type="entry name" value="Nucleotide cyclase"/>
    <property type="match status" value="1"/>
</dbReference>
<proteinExistence type="predicted"/>
<protein>
    <recommendedName>
        <fullName evidence="1">guanylate cyclase</fullName>
        <ecNumber evidence="1">4.6.1.2</ecNumber>
    </recommendedName>
</protein>
<dbReference type="EC" id="4.6.1.2" evidence="1"/>
<dbReference type="InterPro" id="IPR011645">
    <property type="entry name" value="HNOB_dom_associated"/>
</dbReference>
<dbReference type="InterPro" id="IPR001054">
    <property type="entry name" value="A/G_cyclase"/>
</dbReference>
<feature type="compositionally biased region" description="Polar residues" evidence="6">
    <location>
        <begin position="272"/>
        <end position="281"/>
    </location>
</feature>
<dbReference type="PANTHER" id="PTHR45655:SF10">
    <property type="entry name" value="SOLUBLE GUANYLATE CYCLASE 88E"/>
    <property type="match status" value="1"/>
</dbReference>
<feature type="coiled-coil region" evidence="5">
    <location>
        <begin position="34"/>
        <end position="68"/>
    </location>
</feature>
<dbReference type="GO" id="GO:0008074">
    <property type="term" value="C:guanylate cyclase complex, soluble"/>
    <property type="evidence" value="ECO:0007669"/>
    <property type="project" value="TreeGrafter"/>
</dbReference>
<reference evidence="8" key="1">
    <citation type="submission" date="2019-05" db="EMBL/GenBank/DDBJ databases">
        <title>Annotation for the trematode Paragonimus heterotremus.</title>
        <authorList>
            <person name="Choi Y.-J."/>
        </authorList>
    </citation>
    <scope>NUCLEOTIDE SEQUENCE</scope>
    <source>
        <strain evidence="8">LC</strain>
    </source>
</reference>
<dbReference type="GO" id="GO:0070482">
    <property type="term" value="P:response to oxygen levels"/>
    <property type="evidence" value="ECO:0007669"/>
    <property type="project" value="TreeGrafter"/>
</dbReference>
<name>A0A8J4X1L8_9TREM</name>
<keyword evidence="3" id="KW-0456">Lyase</keyword>
<dbReference type="PANTHER" id="PTHR45655">
    <property type="entry name" value="GUANYLATE CYCLASE SOLUBLE SUBUNIT BETA-2"/>
    <property type="match status" value="1"/>
</dbReference>
<evidence type="ECO:0000256" key="6">
    <source>
        <dbReference type="SAM" id="MobiDB-lite"/>
    </source>
</evidence>
<evidence type="ECO:0000313" key="9">
    <source>
        <dbReference type="Proteomes" id="UP000748531"/>
    </source>
</evidence>
<feature type="compositionally biased region" description="Low complexity" evidence="6">
    <location>
        <begin position="286"/>
        <end position="304"/>
    </location>
</feature>
<organism evidence="8 9">
    <name type="scientific">Paragonimus heterotremus</name>
    <dbReference type="NCBI Taxonomy" id="100268"/>
    <lineage>
        <taxon>Eukaryota</taxon>
        <taxon>Metazoa</taxon>
        <taxon>Spiralia</taxon>
        <taxon>Lophotrochozoa</taxon>
        <taxon>Platyhelminthes</taxon>
        <taxon>Trematoda</taxon>
        <taxon>Digenea</taxon>
        <taxon>Plagiorchiida</taxon>
        <taxon>Troglotremata</taxon>
        <taxon>Troglotrematidae</taxon>
        <taxon>Paragonimus</taxon>
    </lineage>
</organism>
<evidence type="ECO:0000256" key="5">
    <source>
        <dbReference type="SAM" id="Coils"/>
    </source>
</evidence>
<dbReference type="GO" id="GO:0004383">
    <property type="term" value="F:guanylate cyclase activity"/>
    <property type="evidence" value="ECO:0007669"/>
    <property type="project" value="UniProtKB-EC"/>
</dbReference>
<keyword evidence="9" id="KW-1185">Reference proteome</keyword>
<keyword evidence="2" id="KW-0547">Nucleotide-binding</keyword>
<dbReference type="GO" id="GO:0038060">
    <property type="term" value="P:nitric oxide-cGMP-mediated signaling"/>
    <property type="evidence" value="ECO:0007669"/>
    <property type="project" value="TreeGrafter"/>
</dbReference>
<comment type="caution">
    <text evidence="8">The sequence shown here is derived from an EMBL/GenBank/DDBJ whole genome shotgun (WGS) entry which is preliminary data.</text>
</comment>
<dbReference type="Proteomes" id="UP000748531">
    <property type="component" value="Unassembled WGS sequence"/>
</dbReference>
<dbReference type="OrthoDB" id="6127067at2759"/>
<evidence type="ECO:0000256" key="4">
    <source>
        <dbReference type="ARBA" id="ARBA00023293"/>
    </source>
</evidence>
<keyword evidence="5" id="KW-0175">Coiled coil</keyword>
<accession>A0A8J4X1L8</accession>
<dbReference type="Pfam" id="PF07701">
    <property type="entry name" value="HNOBA"/>
    <property type="match status" value="1"/>
</dbReference>
<evidence type="ECO:0000256" key="1">
    <source>
        <dbReference type="ARBA" id="ARBA00012202"/>
    </source>
</evidence>
<sequence>MSNVNAMWEMGLFLNDLCMHDSSREMVLAGEQQAAELKLALEQESEKSKRLEESLRRLDEEMKRTDELLYQMIPKAVAQRLRSGEPAIDTCETFDDMTLLLSDVVGFTSICSGLDPLGVVSLLNRLYGCFDGLTEKHKVYKVETVGDAYLIASGCPVRTHLHAALIAEVALDMVESVKMVKDESKDPPESVSIRVGVHTGAVVAGVVGVKMPRYCLFGSTVATTELMEQTGADGGTIQTFWLDGRPEESGCRHTARLIAQMNKEREKLADLNVSSQQQTTGEGWESVTASRVSSARSQASKRASLIQSKRTSIVRGSIASEIRRKGQKQ</sequence>
<feature type="domain" description="Guanylate cyclase" evidence="7">
    <location>
        <begin position="98"/>
        <end position="228"/>
    </location>
</feature>
<dbReference type="GO" id="GO:0000166">
    <property type="term" value="F:nucleotide binding"/>
    <property type="evidence" value="ECO:0007669"/>
    <property type="project" value="UniProtKB-KW"/>
</dbReference>
<dbReference type="AlphaFoldDB" id="A0A8J4X1L8"/>
<dbReference type="EMBL" id="LUCH01001165">
    <property type="protein sequence ID" value="KAF5403537.1"/>
    <property type="molecule type" value="Genomic_DNA"/>
</dbReference>
<dbReference type="PROSITE" id="PS50125">
    <property type="entry name" value="GUANYLATE_CYCLASE_2"/>
    <property type="match status" value="1"/>
</dbReference>
<dbReference type="Pfam" id="PF00211">
    <property type="entry name" value="Guanylate_cyc"/>
    <property type="match status" value="1"/>
</dbReference>
<dbReference type="CDD" id="cd07302">
    <property type="entry name" value="CHD"/>
    <property type="match status" value="1"/>
</dbReference>
<evidence type="ECO:0000313" key="8">
    <source>
        <dbReference type="EMBL" id="KAF5403537.1"/>
    </source>
</evidence>
<gene>
    <name evidence="8" type="ORF">PHET_03070</name>
</gene>
<evidence type="ECO:0000259" key="7">
    <source>
        <dbReference type="PROSITE" id="PS50125"/>
    </source>
</evidence>
<keyword evidence="4" id="KW-0141">cGMP biosynthesis</keyword>
<dbReference type="SMART" id="SM00044">
    <property type="entry name" value="CYCc"/>
    <property type="match status" value="1"/>
</dbReference>